<evidence type="ECO:0000313" key="1">
    <source>
        <dbReference type="EMBL" id="CAG8715404.1"/>
    </source>
</evidence>
<accession>A0ACA9PQQ5</accession>
<dbReference type="EMBL" id="CAJVPM010045003">
    <property type="protein sequence ID" value="CAG8715404.1"/>
    <property type="molecule type" value="Genomic_DNA"/>
</dbReference>
<protein>
    <submittedName>
        <fullName evidence="1">1552_t:CDS:1</fullName>
    </submittedName>
</protein>
<gene>
    <name evidence="1" type="ORF">SCALOS_LOCUS11040</name>
</gene>
<sequence>ALKWREVNEGTRGKKRKNDYMKLIEERRIDLKNNTEDHFQRRTFGGRLAGICVVRLEYVRFVAQILSSPTTITVRSGRSPMT</sequence>
<keyword evidence="2" id="KW-1185">Reference proteome</keyword>
<feature type="non-terminal residue" evidence="1">
    <location>
        <position position="1"/>
    </location>
</feature>
<feature type="non-terminal residue" evidence="1">
    <location>
        <position position="82"/>
    </location>
</feature>
<name>A0ACA9PQQ5_9GLOM</name>
<reference evidence="1" key="1">
    <citation type="submission" date="2021-06" db="EMBL/GenBank/DDBJ databases">
        <authorList>
            <person name="Kallberg Y."/>
            <person name="Tangrot J."/>
            <person name="Rosling A."/>
        </authorList>
    </citation>
    <scope>NUCLEOTIDE SEQUENCE</scope>
    <source>
        <strain evidence="1">AU212A</strain>
    </source>
</reference>
<proteinExistence type="predicted"/>
<dbReference type="Proteomes" id="UP000789860">
    <property type="component" value="Unassembled WGS sequence"/>
</dbReference>
<organism evidence="1 2">
    <name type="scientific">Scutellospora calospora</name>
    <dbReference type="NCBI Taxonomy" id="85575"/>
    <lineage>
        <taxon>Eukaryota</taxon>
        <taxon>Fungi</taxon>
        <taxon>Fungi incertae sedis</taxon>
        <taxon>Mucoromycota</taxon>
        <taxon>Glomeromycotina</taxon>
        <taxon>Glomeromycetes</taxon>
        <taxon>Diversisporales</taxon>
        <taxon>Gigasporaceae</taxon>
        <taxon>Scutellospora</taxon>
    </lineage>
</organism>
<evidence type="ECO:0000313" key="2">
    <source>
        <dbReference type="Proteomes" id="UP000789860"/>
    </source>
</evidence>
<comment type="caution">
    <text evidence="1">The sequence shown here is derived from an EMBL/GenBank/DDBJ whole genome shotgun (WGS) entry which is preliminary data.</text>
</comment>